<evidence type="ECO:0000256" key="1">
    <source>
        <dbReference type="SAM" id="MobiDB-lite"/>
    </source>
</evidence>
<name>I7II70_9CAUD</name>
<organism evidence="2 3">
    <name type="scientific">Campylobacter phage CP21</name>
    <dbReference type="NCBI Taxonomy" id="2881391"/>
    <lineage>
        <taxon>Viruses</taxon>
        <taxon>Duplodnaviria</taxon>
        <taxon>Heunggongvirae</taxon>
        <taxon>Uroviricota</taxon>
        <taxon>Caudoviricetes</taxon>
        <taxon>Connertonviridae</taxon>
        <taxon>Firehammervirus</taxon>
        <taxon>Firehammervirus CP21</taxon>
    </lineage>
</organism>
<protein>
    <submittedName>
        <fullName evidence="2">Uncharacterized protein</fullName>
    </submittedName>
</protein>
<evidence type="ECO:0000313" key="3">
    <source>
        <dbReference type="Proteomes" id="UP000050571"/>
    </source>
</evidence>
<evidence type="ECO:0000313" key="2">
    <source>
        <dbReference type="EMBL" id="CCH63537.1"/>
    </source>
</evidence>
<gene>
    <name evidence="2" type="primary">CP21_075</name>
</gene>
<feature type="region of interest" description="Disordered" evidence="1">
    <location>
        <begin position="151"/>
        <end position="174"/>
    </location>
</feature>
<dbReference type="RefSeq" id="YP_007005145.1">
    <property type="nucleotide sequence ID" value="NC_019507.1"/>
</dbReference>
<feature type="compositionally biased region" description="Basic and acidic residues" evidence="1">
    <location>
        <begin position="151"/>
        <end position="162"/>
    </location>
</feature>
<dbReference type="EMBL" id="HE815464">
    <property type="protein sequence ID" value="CCH63537.1"/>
    <property type="molecule type" value="Genomic_DNA"/>
</dbReference>
<accession>I7II70</accession>
<dbReference type="GeneID" id="14010885"/>
<keyword evidence="3" id="KW-1185">Reference proteome</keyword>
<proteinExistence type="predicted"/>
<dbReference type="KEGG" id="vg:14010885"/>
<reference evidence="2 3" key="1">
    <citation type="journal article" date="2012" name="J. Virol.">
        <title>The Complete Genome Sequence of Bacteriophage CP21 Reveals Modular Shuffling in Campylobacter Group II Phages.</title>
        <authorList>
            <person name="Hammerl J.A."/>
            <person name="Jackel C."/>
            <person name="Reetz J."/>
            <person name="Hertwig S."/>
        </authorList>
    </citation>
    <scope>NUCLEOTIDE SEQUENCE [LARGE SCALE GENOMIC DNA]</scope>
</reference>
<sequence>MQKLTLNEERSELPHLIIFVETPKLKCSTKLNLNYSYDISIRYKLLKEIKKFKEKYPNCENFTRNSKFIKELKEEIYKNTEFLDDYNACILERVYYIIEDLKPIDLVCPTCGNKKRFRNLREGFSNGCSSRHANSTMSNVLAKSQSEKVKETFKNKSPEEKQQAINKAKETKRKKYTHEDLSNIAKKAYQEHKEVFKLAIIKRNETYKNNPEIIKNAAIKAAKTMKNKKIEYNGEIVDHYQFVHLKKLEKDENGLNFYDRMQIQNLEKDENGLNFYDRHRIKMQESGVWPKPEDLPDFEYYRRVVWRYTNKNDLKSLENYDKRGTLKNNGYHLDHIYSIKMGFINNIPAYLIGNISNLRFIPAVENISKNRRCDIEIDDIYNYIIQNK</sequence>
<dbReference type="Proteomes" id="UP000050571">
    <property type="component" value="Segment"/>
</dbReference>